<dbReference type="HOGENOM" id="CLU_013663_0_0_1"/>
<dbReference type="eggNOG" id="ENOG502QRAF">
    <property type="taxonomic scope" value="Eukaryota"/>
</dbReference>
<dbReference type="Pfam" id="PF20399">
    <property type="entry name" value="PH_20"/>
    <property type="match status" value="1"/>
</dbReference>
<keyword evidence="5" id="KW-1185">Reference proteome</keyword>
<name>A3LT68_PICST</name>
<feature type="region of interest" description="Disordered" evidence="2">
    <location>
        <begin position="747"/>
        <end position="782"/>
    </location>
</feature>
<dbReference type="OMA" id="WYVLTCS"/>
<proteinExistence type="predicted"/>
<gene>
    <name evidence="4" type="ORF">PICST_65547</name>
</gene>
<dbReference type="Gene3D" id="2.30.29.30">
    <property type="entry name" value="Pleckstrin-homology domain (PH domain)/Phosphotyrosine-binding domain (PTB)"/>
    <property type="match status" value="1"/>
</dbReference>
<feature type="compositionally biased region" description="Low complexity" evidence="2">
    <location>
        <begin position="481"/>
        <end position="496"/>
    </location>
</feature>
<dbReference type="PANTHER" id="PTHR31941:SF16">
    <property type="entry name" value="PHOSPHATIDYLINOSITOL 4,5-BISPHOSPHATE-BINDING PROTEIN SLM1-RELATED"/>
    <property type="match status" value="1"/>
</dbReference>
<feature type="compositionally biased region" description="Polar residues" evidence="2">
    <location>
        <begin position="497"/>
        <end position="523"/>
    </location>
</feature>
<dbReference type="EMBL" id="CP000498">
    <property type="protein sequence ID" value="ABN66019.2"/>
    <property type="molecule type" value="Genomic_DNA"/>
</dbReference>
<evidence type="ECO:0000256" key="1">
    <source>
        <dbReference type="ARBA" id="ARBA00022553"/>
    </source>
</evidence>
<feature type="region of interest" description="Disordered" evidence="2">
    <location>
        <begin position="624"/>
        <end position="652"/>
    </location>
</feature>
<feature type="domain" description="PH" evidence="3">
    <location>
        <begin position="350"/>
        <end position="459"/>
    </location>
</feature>
<evidence type="ECO:0000256" key="2">
    <source>
        <dbReference type="SAM" id="MobiDB-lite"/>
    </source>
</evidence>
<organism evidence="4 5">
    <name type="scientific">Scheffersomyces stipitis (strain ATCC 58785 / CBS 6054 / NBRC 10063 / NRRL Y-11545)</name>
    <name type="common">Yeast</name>
    <name type="synonym">Pichia stipitis</name>
    <dbReference type="NCBI Taxonomy" id="322104"/>
    <lineage>
        <taxon>Eukaryota</taxon>
        <taxon>Fungi</taxon>
        <taxon>Dikarya</taxon>
        <taxon>Ascomycota</taxon>
        <taxon>Saccharomycotina</taxon>
        <taxon>Pichiomycetes</taxon>
        <taxon>Debaryomycetaceae</taxon>
        <taxon>Scheffersomyces</taxon>
    </lineage>
</organism>
<feature type="compositionally biased region" description="Polar residues" evidence="2">
    <location>
        <begin position="643"/>
        <end position="652"/>
    </location>
</feature>
<dbReference type="InterPro" id="IPR011993">
    <property type="entry name" value="PH-like_dom_sf"/>
</dbReference>
<dbReference type="RefSeq" id="XP_001384048.2">
    <property type="nucleotide sequence ID" value="XM_001384011.1"/>
</dbReference>
<dbReference type="SUPFAM" id="SSF50729">
    <property type="entry name" value="PH domain-like"/>
    <property type="match status" value="1"/>
</dbReference>
<dbReference type="PROSITE" id="PS50003">
    <property type="entry name" value="PH_DOMAIN"/>
    <property type="match status" value="1"/>
</dbReference>
<dbReference type="CDD" id="cd13311">
    <property type="entry name" value="PH_Slm1"/>
    <property type="match status" value="1"/>
</dbReference>
<protein>
    <submittedName>
        <fullName evidence="4">Putative transcription factor</fullName>
    </submittedName>
</protein>
<evidence type="ECO:0000259" key="3">
    <source>
        <dbReference type="PROSITE" id="PS50003"/>
    </source>
</evidence>
<sequence length="797" mass="88718">MPYDPHNPLAVALPYTFNSEGEFPTEVMANRFQAWRSIIKDLVNYLKEYANVQEERVRQQIRLQQAVGISTSSSVSANSSSSHGHSSSSSNSAKDDLLAINKFFLPIGNGSVQDLPTILTKFHQQNVTNSSKTLKDINQIIIPKLEELRKDLLVKIKEIKNLQNDFKTSLGKELSETKLLISQYHQAFELSNKLEHGSSSAHHSDSGSESGKYDPYLVKIKLDRQLKRQLSEENYLYEAYTNLQSSGGKLESIIVLEVQNYLSMFLNLLSTENSSLSNFLLPNLNNGFLSKETSFEWDAFISRNLPAASAISAVGINSSIAKHGTFIDLSIPQRKLSELKIPNFDSNLNVAIREGFLERRSKYLKSYSSGWYVLTCNYIHEFKTADRKKDQQPVMSLSLDTCTVSDHSKDDGKAGGAYKFILSSKSTSGLVHRTHNLVFRTDTFKSMIDWYNDIKMLTSLPTPSARGRHIAKTRPKTNLTSNSSKAISRASSLYSSTTNGGRSIRTGNSAASPPNAATKQRPLSQATSIMNANRLSSTFSQKNSQSPRMANMINSDGTIITPDTPLQPNTSIPQIQLPQQQITPGPGSVQNQQHFITPTSGFQYYIPSNGQPQQFYDPVQNQYYTLTPSVPSGSHQPQPQPQYFPNTPQQSTPQQFVPLQAAQSPSQPYPINTANYFPQYAHSQQLQKGYGENLPYPNNHPVDSPSETQSQHTVEEPLANGTRNDSHLSHQSLQHITSGNDVNDEVSTLQSNIADQPSISIDIDDKFDDKSETNEDEFEGEKTKVSLTALDVQKNKV</sequence>
<dbReference type="OrthoDB" id="5598057at2759"/>
<dbReference type="GeneID" id="4838870"/>
<dbReference type="InterPro" id="IPR043453">
    <property type="entry name" value="Slm1_PH"/>
</dbReference>
<dbReference type="InterPro" id="IPR001849">
    <property type="entry name" value="PH_domain"/>
</dbReference>
<feature type="compositionally biased region" description="Polar residues" evidence="2">
    <location>
        <begin position="747"/>
        <end position="757"/>
    </location>
</feature>
<dbReference type="Pfam" id="PF20400">
    <property type="entry name" value="BAR_4"/>
    <property type="match status" value="1"/>
</dbReference>
<dbReference type="FunFam" id="2.30.29.30:FF:000328">
    <property type="entry name" value="Phosphatidylinositol 4,5-bisphosphate-binding protein SLM1"/>
    <property type="match status" value="1"/>
</dbReference>
<feature type="compositionally biased region" description="Basic and acidic residues" evidence="2">
    <location>
        <begin position="763"/>
        <end position="773"/>
    </location>
</feature>
<feature type="region of interest" description="Disordered" evidence="2">
    <location>
        <begin position="689"/>
        <end position="735"/>
    </location>
</feature>
<dbReference type="InterPro" id="IPR046869">
    <property type="entry name" value="SLM1/RGC1-like_PH"/>
</dbReference>
<dbReference type="STRING" id="322104.A3LT68"/>
<evidence type="ECO:0000313" key="4">
    <source>
        <dbReference type="EMBL" id="ABN66019.2"/>
    </source>
</evidence>
<dbReference type="Proteomes" id="UP000002258">
    <property type="component" value="Chromosome 4"/>
</dbReference>
<dbReference type="PANTHER" id="PTHR31941">
    <property type="entry name" value="CYTOSKELETAL SIGNALING PROTEIN SLM1"/>
    <property type="match status" value="1"/>
</dbReference>
<evidence type="ECO:0000313" key="5">
    <source>
        <dbReference type="Proteomes" id="UP000002258"/>
    </source>
</evidence>
<keyword evidence="1" id="KW-0597">Phosphoprotein</keyword>
<dbReference type="InParanoid" id="A3LT68"/>
<dbReference type="InterPro" id="IPR046868">
    <property type="entry name" value="BAR_4"/>
</dbReference>
<feature type="compositionally biased region" description="Polar residues" evidence="2">
    <location>
        <begin position="624"/>
        <end position="635"/>
    </location>
</feature>
<accession>A3LT68</accession>
<dbReference type="SMART" id="SM00233">
    <property type="entry name" value="PH"/>
    <property type="match status" value="1"/>
</dbReference>
<feature type="region of interest" description="Disordered" evidence="2">
    <location>
        <begin position="475"/>
        <end position="523"/>
    </location>
</feature>
<dbReference type="AlphaFoldDB" id="A3LT68"/>
<dbReference type="KEGG" id="pic:PICST_65547"/>
<reference evidence="4 5" key="1">
    <citation type="journal article" date="2007" name="Nat. Biotechnol.">
        <title>Genome sequence of the lignocellulose-bioconverting and xylose-fermenting yeast Pichia stipitis.</title>
        <authorList>
            <person name="Jeffries T.W."/>
            <person name="Grigoriev I.V."/>
            <person name="Grimwood J."/>
            <person name="Laplaza J.M."/>
            <person name="Aerts A."/>
            <person name="Salamov A."/>
            <person name="Schmutz J."/>
            <person name="Lindquist E."/>
            <person name="Dehal P."/>
            <person name="Shapiro H."/>
            <person name="Jin Y.S."/>
            <person name="Passoth V."/>
            <person name="Richardson P.M."/>
        </authorList>
    </citation>
    <scope>NUCLEOTIDE SEQUENCE [LARGE SCALE GENOMIC DNA]</scope>
    <source>
        <strain evidence="5">ATCC 58785 / CBS 6054 / NBRC 10063 / NRRL Y-11545</strain>
    </source>
</reference>
<dbReference type="FunCoup" id="A3LT68">
    <property type="interactions" value="150"/>
</dbReference>